<organism evidence="2 3">
    <name type="scientific">Marininema mesophilum</name>
    <dbReference type="NCBI Taxonomy" id="1048340"/>
    <lineage>
        <taxon>Bacteria</taxon>
        <taxon>Bacillati</taxon>
        <taxon>Bacillota</taxon>
        <taxon>Bacilli</taxon>
        <taxon>Bacillales</taxon>
        <taxon>Thermoactinomycetaceae</taxon>
        <taxon>Marininema</taxon>
    </lineage>
</organism>
<dbReference type="NCBIfam" id="TIGR04086">
    <property type="entry name" value="TIGR04086_membr"/>
    <property type="match status" value="1"/>
</dbReference>
<feature type="transmembrane region" description="Helical" evidence="1">
    <location>
        <begin position="12"/>
        <end position="39"/>
    </location>
</feature>
<keyword evidence="3" id="KW-1185">Reference proteome</keyword>
<sequence length="131" mass="13712">MKQPTTSGTHPALRSPLLVGMSIILGVVLSGSIITAMLLRFTSVEESSLPYFAYGINAIALLSGGWISGRQAGHRGWLYGGLTGILYVLLVLIIGFLAFDTNMRVQPVLFTLCASGIAAIGGIFGVNAGSR</sequence>
<feature type="transmembrane region" description="Helical" evidence="1">
    <location>
        <begin position="105"/>
        <end position="126"/>
    </location>
</feature>
<keyword evidence="1" id="KW-0472">Membrane</keyword>
<dbReference type="Pfam" id="PF12670">
    <property type="entry name" value="DUF3792"/>
    <property type="match status" value="1"/>
</dbReference>
<gene>
    <name evidence="2" type="ORF">SAMN05444487_102164</name>
</gene>
<dbReference type="InterPro" id="IPR023804">
    <property type="entry name" value="DUF3792_TM"/>
</dbReference>
<evidence type="ECO:0000313" key="2">
    <source>
        <dbReference type="EMBL" id="SDW28940.1"/>
    </source>
</evidence>
<feature type="transmembrane region" description="Helical" evidence="1">
    <location>
        <begin position="51"/>
        <end position="69"/>
    </location>
</feature>
<keyword evidence="1" id="KW-0812">Transmembrane</keyword>
<dbReference type="STRING" id="1048340.SAMN05444487_102164"/>
<name>A0A1H2SBH3_9BACL</name>
<proteinExistence type="predicted"/>
<protein>
    <submittedName>
        <fullName evidence="2">Putative membrane protein, TIGR04086 family</fullName>
    </submittedName>
</protein>
<evidence type="ECO:0000313" key="3">
    <source>
        <dbReference type="Proteomes" id="UP000198534"/>
    </source>
</evidence>
<evidence type="ECO:0000256" key="1">
    <source>
        <dbReference type="SAM" id="Phobius"/>
    </source>
</evidence>
<keyword evidence="1" id="KW-1133">Transmembrane helix</keyword>
<feature type="transmembrane region" description="Helical" evidence="1">
    <location>
        <begin position="76"/>
        <end position="99"/>
    </location>
</feature>
<accession>A0A1H2SBH3</accession>
<dbReference type="RefSeq" id="WP_091735920.1">
    <property type="nucleotide sequence ID" value="NZ_FNNQ01000002.1"/>
</dbReference>
<dbReference type="Proteomes" id="UP000198534">
    <property type="component" value="Unassembled WGS sequence"/>
</dbReference>
<dbReference type="EMBL" id="FNNQ01000002">
    <property type="protein sequence ID" value="SDW28940.1"/>
    <property type="molecule type" value="Genomic_DNA"/>
</dbReference>
<reference evidence="2 3" key="1">
    <citation type="submission" date="2016-10" db="EMBL/GenBank/DDBJ databases">
        <authorList>
            <person name="de Groot N.N."/>
        </authorList>
    </citation>
    <scope>NUCLEOTIDE SEQUENCE [LARGE SCALE GENOMIC DNA]</scope>
    <source>
        <strain evidence="2 3">DSM 45610</strain>
    </source>
</reference>
<dbReference type="AlphaFoldDB" id="A0A1H2SBH3"/>
<dbReference type="OrthoDB" id="2381657at2"/>